<sequence>MFKDAPRSDLEKKMIVLSVLARSSKMIFPKDIRNQSGLDQYEVAHCLRQLRIEQLVILLENGTYTLSESGVEKATANKLMVHTSVKGRVEKYSRAGNVMETPAKPKQPAKPKKPQKAPAAKTVPLETAEQPQAAEVDQVNPGSIADLFNTNELTNNGTSLLFRLLNSLKLKDLQDAGFTEQEVREFGDVYRFVKDRAETLES</sequence>
<keyword evidence="3" id="KW-1185">Reference proteome</keyword>
<dbReference type="Proteomes" id="UP000184520">
    <property type="component" value="Unassembled WGS sequence"/>
</dbReference>
<dbReference type="STRING" id="634436.SAMN05216361_0013"/>
<accession>A0A1M5SKS1</accession>
<gene>
    <name evidence="2" type="ORF">SAMN05216361_0013</name>
</gene>
<dbReference type="RefSeq" id="WP_073325363.1">
    <property type="nucleotide sequence ID" value="NZ_FQWD01000010.1"/>
</dbReference>
<feature type="region of interest" description="Disordered" evidence="1">
    <location>
        <begin position="95"/>
        <end position="132"/>
    </location>
</feature>
<evidence type="ECO:0000313" key="2">
    <source>
        <dbReference type="EMBL" id="SHH39146.1"/>
    </source>
</evidence>
<protein>
    <submittedName>
        <fullName evidence="2">Uncharacterized protein</fullName>
    </submittedName>
</protein>
<reference evidence="3" key="1">
    <citation type="submission" date="2016-11" db="EMBL/GenBank/DDBJ databases">
        <authorList>
            <person name="Varghese N."/>
            <person name="Submissions S."/>
        </authorList>
    </citation>
    <scope>NUCLEOTIDE SEQUENCE [LARGE SCALE GENOMIC DNA]</scope>
    <source>
        <strain evidence="3">CGMCC 1.8995</strain>
    </source>
</reference>
<dbReference type="EMBL" id="FQWD01000010">
    <property type="protein sequence ID" value="SHH39146.1"/>
    <property type="molecule type" value="Genomic_DNA"/>
</dbReference>
<evidence type="ECO:0000256" key="1">
    <source>
        <dbReference type="SAM" id="MobiDB-lite"/>
    </source>
</evidence>
<evidence type="ECO:0000313" key="3">
    <source>
        <dbReference type="Proteomes" id="UP000184520"/>
    </source>
</evidence>
<dbReference type="OrthoDB" id="9997649at2"/>
<name>A0A1M5SKS1_9ALTE</name>
<dbReference type="AlphaFoldDB" id="A0A1M5SKS1"/>
<organism evidence="2 3">
    <name type="scientific">Marisediminitalea aggregata</name>
    <dbReference type="NCBI Taxonomy" id="634436"/>
    <lineage>
        <taxon>Bacteria</taxon>
        <taxon>Pseudomonadati</taxon>
        <taxon>Pseudomonadota</taxon>
        <taxon>Gammaproteobacteria</taxon>
        <taxon>Alteromonadales</taxon>
        <taxon>Alteromonadaceae</taxon>
        <taxon>Marisediminitalea</taxon>
    </lineage>
</organism>
<proteinExistence type="predicted"/>